<evidence type="ECO:0000313" key="9">
    <source>
        <dbReference type="EMBL" id="CAD6499692.1"/>
    </source>
</evidence>
<dbReference type="InterPro" id="IPR049326">
    <property type="entry name" value="Rhodopsin_dom_fungi"/>
</dbReference>
<evidence type="ECO:0000256" key="3">
    <source>
        <dbReference type="ARBA" id="ARBA00022989"/>
    </source>
</evidence>
<dbReference type="Proteomes" id="UP000683417">
    <property type="component" value="Unassembled WGS sequence"/>
</dbReference>
<keyword evidence="3 7" id="KW-1133">Transmembrane helix</keyword>
<dbReference type="GO" id="GO:0016020">
    <property type="term" value="C:membrane"/>
    <property type="evidence" value="ECO:0007669"/>
    <property type="project" value="UniProtKB-SubCell"/>
</dbReference>
<keyword evidence="2 7" id="KW-0812">Transmembrane</keyword>
<keyword evidence="4 7" id="KW-0472">Membrane</keyword>
<gene>
    <name evidence="9" type="ORF">BGTH12_LOCUS1050</name>
</gene>
<comment type="similarity">
    <text evidence="5">Belongs to the SAT4 family.</text>
</comment>
<evidence type="ECO:0000256" key="5">
    <source>
        <dbReference type="ARBA" id="ARBA00038359"/>
    </source>
</evidence>
<reference evidence="9" key="1">
    <citation type="submission" date="2020-10" db="EMBL/GenBank/DDBJ databases">
        <authorList>
            <person name="Muller C M."/>
        </authorList>
    </citation>
    <scope>NUCLEOTIDE SEQUENCE</scope>
    <source>
        <strain evidence="9">THUN-12</strain>
    </source>
</reference>
<feature type="region of interest" description="Disordered" evidence="6">
    <location>
        <begin position="300"/>
        <end position="331"/>
    </location>
</feature>
<proteinExistence type="inferred from homology"/>
<feature type="transmembrane region" description="Helical" evidence="7">
    <location>
        <begin position="48"/>
        <end position="69"/>
    </location>
</feature>
<feature type="transmembrane region" description="Helical" evidence="7">
    <location>
        <begin position="127"/>
        <end position="150"/>
    </location>
</feature>
<feature type="transmembrane region" description="Helical" evidence="7">
    <location>
        <begin position="15"/>
        <end position="36"/>
    </location>
</feature>
<evidence type="ECO:0000256" key="2">
    <source>
        <dbReference type="ARBA" id="ARBA00022692"/>
    </source>
</evidence>
<accession>A0A9W4CWI6</accession>
<dbReference type="PANTHER" id="PTHR33048:SF47">
    <property type="entry name" value="INTEGRAL MEMBRANE PROTEIN-RELATED"/>
    <property type="match status" value="1"/>
</dbReference>
<name>A0A9W4CWI6_BLUGR</name>
<feature type="transmembrane region" description="Helical" evidence="7">
    <location>
        <begin position="170"/>
        <end position="194"/>
    </location>
</feature>
<feature type="transmembrane region" description="Helical" evidence="7">
    <location>
        <begin position="206"/>
        <end position="224"/>
    </location>
</feature>
<feature type="compositionally biased region" description="Polar residues" evidence="6">
    <location>
        <begin position="310"/>
        <end position="321"/>
    </location>
</feature>
<evidence type="ECO:0000256" key="4">
    <source>
        <dbReference type="ARBA" id="ARBA00023136"/>
    </source>
</evidence>
<organism evidence="9 10">
    <name type="scientific">Blumeria graminis f. sp. triticale</name>
    <dbReference type="NCBI Taxonomy" id="1689686"/>
    <lineage>
        <taxon>Eukaryota</taxon>
        <taxon>Fungi</taxon>
        <taxon>Dikarya</taxon>
        <taxon>Ascomycota</taxon>
        <taxon>Pezizomycotina</taxon>
        <taxon>Leotiomycetes</taxon>
        <taxon>Erysiphales</taxon>
        <taxon>Erysiphaceae</taxon>
        <taxon>Blumeria</taxon>
    </lineage>
</organism>
<evidence type="ECO:0000256" key="6">
    <source>
        <dbReference type="SAM" id="MobiDB-lite"/>
    </source>
</evidence>
<evidence type="ECO:0000313" key="10">
    <source>
        <dbReference type="Proteomes" id="UP000683417"/>
    </source>
</evidence>
<comment type="caution">
    <text evidence="9">The sequence shown here is derived from an EMBL/GenBank/DDBJ whole genome shotgun (WGS) entry which is preliminary data.</text>
</comment>
<evidence type="ECO:0000256" key="1">
    <source>
        <dbReference type="ARBA" id="ARBA00004141"/>
    </source>
</evidence>
<protein>
    <submittedName>
        <fullName evidence="9">BgTH12-03800</fullName>
    </submittedName>
</protein>
<feature type="transmembrane region" description="Helical" evidence="7">
    <location>
        <begin position="244"/>
        <end position="266"/>
    </location>
</feature>
<dbReference type="InterPro" id="IPR052337">
    <property type="entry name" value="SAT4-like"/>
</dbReference>
<dbReference type="AlphaFoldDB" id="A0A9W4CWI6"/>
<feature type="transmembrane region" description="Helical" evidence="7">
    <location>
        <begin position="89"/>
        <end position="107"/>
    </location>
</feature>
<evidence type="ECO:0000259" key="8">
    <source>
        <dbReference type="Pfam" id="PF20684"/>
    </source>
</evidence>
<dbReference type="PANTHER" id="PTHR33048">
    <property type="entry name" value="PTH11-LIKE INTEGRAL MEMBRANE PROTEIN (AFU_ORTHOLOGUE AFUA_5G11245)"/>
    <property type="match status" value="1"/>
</dbReference>
<dbReference type="EMBL" id="CAJHIT010000002">
    <property type="protein sequence ID" value="CAD6499692.1"/>
    <property type="molecule type" value="Genomic_DNA"/>
</dbReference>
<feature type="domain" description="Rhodopsin" evidence="8">
    <location>
        <begin position="32"/>
        <end position="268"/>
    </location>
</feature>
<evidence type="ECO:0000256" key="7">
    <source>
        <dbReference type="SAM" id="Phobius"/>
    </source>
</evidence>
<sequence>MTSDYDLYVNKGSKALISAIIFPILAFLVAVLRLYTRVRIIRNPALDDLFAIIALLFSIFASVCIALLLEVQNGMGRHFKTLPYDSRMRFYQFLYANILIYNFGLLFTKISILFQYLRIATNKRIRLVCYAVMIFTSAYGATALITGIFHCWPISRFWNRRIAGKCVKNPIIWFLHAGLEITTDIILLTLPMFILKAASLPKKQKFVLCLTLSLGVIISALRLYSLYLVSVSKDITWDITNMTVWSIIELNVGIICLCVSTLRPLISRLQSLFCRKKVPDSDIRRTSVIVTHGSEADIGPYTNGYKGRPSESQGSATNSGPEASDKKELVLNPLPNYPALVYVSTREQC</sequence>
<comment type="subcellular location">
    <subcellularLocation>
        <location evidence="1">Membrane</location>
        <topology evidence="1">Multi-pass membrane protein</topology>
    </subcellularLocation>
</comment>
<dbReference type="Pfam" id="PF20684">
    <property type="entry name" value="Fung_rhodopsin"/>
    <property type="match status" value="1"/>
</dbReference>